<evidence type="ECO:0000313" key="6">
    <source>
        <dbReference type="Proteomes" id="UP000277928"/>
    </source>
</evidence>
<dbReference type="InterPro" id="IPR014716">
    <property type="entry name" value="Fibrinogen_a/b/g_C_1"/>
</dbReference>
<dbReference type="InterPro" id="IPR002172">
    <property type="entry name" value="LDrepeatLR_classA_rpt"/>
</dbReference>
<evidence type="ECO:0000256" key="3">
    <source>
        <dbReference type="SAM" id="SignalP"/>
    </source>
</evidence>
<keyword evidence="3" id="KW-0732">Signal</keyword>
<dbReference type="InterPro" id="IPR036055">
    <property type="entry name" value="LDL_receptor-like_sf"/>
</dbReference>
<protein>
    <recommendedName>
        <fullName evidence="4">Fibrinogen C-terminal domain-containing protein</fullName>
    </recommendedName>
</protein>
<dbReference type="PROSITE" id="PS51406">
    <property type="entry name" value="FIBRINOGEN_C_2"/>
    <property type="match status" value="1"/>
</dbReference>
<dbReference type="Gene3D" id="3.90.215.10">
    <property type="entry name" value="Gamma Fibrinogen, chain A, domain 1"/>
    <property type="match status" value="1"/>
</dbReference>
<evidence type="ECO:0000313" key="5">
    <source>
        <dbReference type="EMBL" id="VDK75336.1"/>
    </source>
</evidence>
<dbReference type="Gene3D" id="4.10.400.10">
    <property type="entry name" value="Low-density Lipoprotein Receptor"/>
    <property type="match status" value="1"/>
</dbReference>
<dbReference type="SMART" id="SM00192">
    <property type="entry name" value="LDLa"/>
    <property type="match status" value="2"/>
</dbReference>
<dbReference type="PROSITE" id="PS01186">
    <property type="entry name" value="EGF_2"/>
    <property type="match status" value="1"/>
</dbReference>
<dbReference type="STRING" id="42156.A0A3P6SKG7"/>
<evidence type="ECO:0000259" key="4">
    <source>
        <dbReference type="PROSITE" id="PS51406"/>
    </source>
</evidence>
<dbReference type="CDD" id="cd00112">
    <property type="entry name" value="LDLa"/>
    <property type="match status" value="1"/>
</dbReference>
<gene>
    <name evidence="5" type="ORF">NLS_LOCUS2869</name>
</gene>
<feature type="signal peptide" evidence="3">
    <location>
        <begin position="1"/>
        <end position="28"/>
    </location>
</feature>
<dbReference type="GO" id="GO:0005615">
    <property type="term" value="C:extracellular space"/>
    <property type="evidence" value="ECO:0007669"/>
    <property type="project" value="TreeGrafter"/>
</dbReference>
<dbReference type="InterPro" id="IPR000742">
    <property type="entry name" value="EGF"/>
</dbReference>
<keyword evidence="1" id="KW-1015">Disulfide bond</keyword>
<feature type="chain" id="PRO_5018087215" description="Fibrinogen C-terminal domain-containing protein" evidence="3">
    <location>
        <begin position="29"/>
        <end position="510"/>
    </location>
</feature>
<dbReference type="InterPro" id="IPR002181">
    <property type="entry name" value="Fibrinogen_a/b/g_C_dom"/>
</dbReference>
<dbReference type="SUPFAM" id="SSF57424">
    <property type="entry name" value="LDL receptor-like module"/>
    <property type="match status" value="1"/>
</dbReference>
<dbReference type="AlphaFoldDB" id="A0A3P6SKG7"/>
<dbReference type="InterPro" id="IPR050373">
    <property type="entry name" value="Fibrinogen_C-term_domain"/>
</dbReference>
<accession>A0A3P6SKG7</accession>
<evidence type="ECO:0000256" key="1">
    <source>
        <dbReference type="ARBA" id="ARBA00023157"/>
    </source>
</evidence>
<organism evidence="5 6">
    <name type="scientific">Litomosoides sigmodontis</name>
    <name type="common">Filarial nematode worm</name>
    <dbReference type="NCBI Taxonomy" id="42156"/>
    <lineage>
        <taxon>Eukaryota</taxon>
        <taxon>Metazoa</taxon>
        <taxon>Ecdysozoa</taxon>
        <taxon>Nematoda</taxon>
        <taxon>Chromadorea</taxon>
        <taxon>Rhabditida</taxon>
        <taxon>Spirurina</taxon>
        <taxon>Spiruromorpha</taxon>
        <taxon>Filarioidea</taxon>
        <taxon>Onchocercidae</taxon>
        <taxon>Litomosoides</taxon>
    </lineage>
</organism>
<proteinExistence type="predicted"/>
<keyword evidence="6" id="KW-1185">Reference proteome</keyword>
<dbReference type="InterPro" id="IPR036056">
    <property type="entry name" value="Fibrinogen-like_C"/>
</dbReference>
<sequence>MSSAVRCCLFLIVPQLLSLCALPHIPLATEYPGHIGGRCVGSFDCDPNGPRVCVTLLAVRDCFADCPNAADEECPVNEVLCDAKARNGCGKCVKMEERDMYCSDRRYPCTFQLAGCNQTGIGATISSPFDATTPIGRPVDGCLGTEFQCITSHECISIVDILDGIEQCNDGSDERYCKEMAASDMCQEPKQCSFNPIADMFTCDCPLGYSRTSLGLCIPFLAPAFSSDCADLQRRYHFTIASGMFTLHDWNCAKPEMCPFIARCEMNLFGGGWTIIMQRFNTSLSFDKGMLEYENGFDLDESNFWIGLKRMHHLTSRPQCPNELLLRLRTAIDGQIILVRYSHFIVYEKLLDYRLNIGSIVYGNGMNTANELAESQLCPFVTSSERRCIGGGGWWKKGCQQKGVLTATNRAHETYPGLTWNGKRLSALQMLIRPRGYVPLPTREIPPKTSNNVSTTWMTSAACMDAILWGGNQSVLGAVQVMVTQRSRFETRTVVSSSVAGDAMRGEGQS</sequence>
<comment type="caution">
    <text evidence="2">Lacks conserved residue(s) required for the propagation of feature annotation.</text>
</comment>
<dbReference type="EMBL" id="UYRX01000141">
    <property type="protein sequence ID" value="VDK75336.1"/>
    <property type="molecule type" value="Genomic_DNA"/>
</dbReference>
<dbReference type="SUPFAM" id="SSF56496">
    <property type="entry name" value="Fibrinogen C-terminal domain-like"/>
    <property type="match status" value="1"/>
</dbReference>
<dbReference type="PANTHER" id="PTHR19143">
    <property type="entry name" value="FIBRINOGEN/TENASCIN/ANGIOPOEITIN"/>
    <property type="match status" value="1"/>
</dbReference>
<dbReference type="Proteomes" id="UP000277928">
    <property type="component" value="Unassembled WGS sequence"/>
</dbReference>
<name>A0A3P6SKG7_LITSI</name>
<evidence type="ECO:0000256" key="2">
    <source>
        <dbReference type="PROSITE-ProRule" id="PRU00124"/>
    </source>
</evidence>
<feature type="domain" description="Fibrinogen C-terminal" evidence="4">
    <location>
        <begin position="220"/>
        <end position="400"/>
    </location>
</feature>
<dbReference type="OrthoDB" id="6514358at2759"/>
<dbReference type="Pfam" id="PF00147">
    <property type="entry name" value="Fibrinogen_C"/>
    <property type="match status" value="1"/>
</dbReference>
<dbReference type="SMART" id="SM00186">
    <property type="entry name" value="FBG"/>
    <property type="match status" value="1"/>
</dbReference>
<reference evidence="5 6" key="1">
    <citation type="submission" date="2018-08" db="EMBL/GenBank/DDBJ databases">
        <authorList>
            <person name="Laetsch R D."/>
            <person name="Stevens L."/>
            <person name="Kumar S."/>
            <person name="Blaxter L. M."/>
        </authorList>
    </citation>
    <scope>NUCLEOTIDE SEQUENCE [LARGE SCALE GENOMIC DNA]</scope>
</reference>
<dbReference type="PROSITE" id="PS50068">
    <property type="entry name" value="LDLRA_2"/>
    <property type="match status" value="1"/>
</dbReference>
<dbReference type="OMA" id="TIIMQRF"/>